<keyword evidence="12" id="KW-0472">Membrane</keyword>
<evidence type="ECO:0000259" key="17">
    <source>
        <dbReference type="PROSITE" id="PS50002"/>
    </source>
</evidence>
<feature type="compositionally biased region" description="Polar residues" evidence="16">
    <location>
        <begin position="1003"/>
        <end position="1013"/>
    </location>
</feature>
<evidence type="ECO:0000256" key="3">
    <source>
        <dbReference type="ARBA" id="ARBA00004413"/>
    </source>
</evidence>
<keyword evidence="7" id="KW-1003">Cell membrane</keyword>
<dbReference type="Pfam" id="PF24081">
    <property type="entry name" value="PH_SLA1"/>
    <property type="match status" value="1"/>
</dbReference>
<dbReference type="InterPro" id="IPR001452">
    <property type="entry name" value="SH3_domain"/>
</dbReference>
<dbReference type="InterPro" id="IPR035821">
    <property type="entry name" value="Sla1_SH3_3"/>
</dbReference>
<feature type="compositionally biased region" description="Basic and acidic residues" evidence="16">
    <location>
        <begin position="452"/>
        <end position="472"/>
    </location>
</feature>
<dbReference type="GO" id="GO:0006897">
    <property type="term" value="P:endocytosis"/>
    <property type="evidence" value="ECO:0007669"/>
    <property type="project" value="UniProtKB-KW"/>
</dbReference>
<dbReference type="CDD" id="cd00174">
    <property type="entry name" value="SH3"/>
    <property type="match status" value="1"/>
</dbReference>
<dbReference type="InterPro" id="IPR035800">
    <property type="entry name" value="Sla1_SH3_1"/>
</dbReference>
<keyword evidence="8" id="KW-0963">Cytoplasm</keyword>
<evidence type="ECO:0000256" key="1">
    <source>
        <dbReference type="ARBA" id="ARBA00004125"/>
    </source>
</evidence>
<feature type="compositionally biased region" description="Pro residues" evidence="16">
    <location>
        <begin position="822"/>
        <end position="835"/>
    </location>
</feature>
<dbReference type="SUPFAM" id="SSF50044">
    <property type="entry name" value="SH3-domain"/>
    <property type="match status" value="3"/>
</dbReference>
<dbReference type="GO" id="GO:0005886">
    <property type="term" value="C:plasma membrane"/>
    <property type="evidence" value="ECO:0007669"/>
    <property type="project" value="UniProtKB-SubCell"/>
</dbReference>
<evidence type="ECO:0000256" key="5">
    <source>
        <dbReference type="ARBA" id="ARBA00020357"/>
    </source>
</evidence>
<feature type="region of interest" description="Disordered" evidence="16">
    <location>
        <begin position="716"/>
        <end position="851"/>
    </location>
</feature>
<dbReference type="Pfam" id="PF03983">
    <property type="entry name" value="SHD1"/>
    <property type="match status" value="1"/>
</dbReference>
<evidence type="ECO:0000256" key="9">
    <source>
        <dbReference type="ARBA" id="ARBA00022583"/>
    </source>
</evidence>
<dbReference type="Gene3D" id="2.30.30.700">
    <property type="entry name" value="SLA1 homology domain 1"/>
    <property type="match status" value="1"/>
</dbReference>
<keyword evidence="14" id="KW-0206">Cytoskeleton</keyword>
<dbReference type="GO" id="GO:0030479">
    <property type="term" value="C:actin cortical patch"/>
    <property type="evidence" value="ECO:0007669"/>
    <property type="project" value="UniProtKB-SubCell"/>
</dbReference>
<dbReference type="InterPro" id="IPR013761">
    <property type="entry name" value="SAM/pointed_sf"/>
</dbReference>
<evidence type="ECO:0000313" key="19">
    <source>
        <dbReference type="Proteomes" id="UP001164286"/>
    </source>
</evidence>
<dbReference type="CDD" id="cd11775">
    <property type="entry name" value="SH3_Sla1p_3"/>
    <property type="match status" value="1"/>
</dbReference>
<evidence type="ECO:0000256" key="4">
    <source>
        <dbReference type="ARBA" id="ARBA00007948"/>
    </source>
</evidence>
<organism evidence="18 19">
    <name type="scientific">Dioszegia hungarica</name>
    <dbReference type="NCBI Taxonomy" id="4972"/>
    <lineage>
        <taxon>Eukaryota</taxon>
        <taxon>Fungi</taxon>
        <taxon>Dikarya</taxon>
        <taxon>Basidiomycota</taxon>
        <taxon>Agaricomycotina</taxon>
        <taxon>Tremellomycetes</taxon>
        <taxon>Tremellales</taxon>
        <taxon>Bulleribasidiaceae</taxon>
        <taxon>Dioszegia</taxon>
    </lineage>
</organism>
<dbReference type="PRINTS" id="PR00452">
    <property type="entry name" value="SH3DOMAIN"/>
</dbReference>
<evidence type="ECO:0000313" key="18">
    <source>
        <dbReference type="EMBL" id="KAI9636713.1"/>
    </source>
</evidence>
<evidence type="ECO:0000256" key="6">
    <source>
        <dbReference type="ARBA" id="ARBA00022443"/>
    </source>
</evidence>
<keyword evidence="13" id="KW-0009">Actin-binding</keyword>
<dbReference type="PANTHER" id="PTHR15735">
    <property type="entry name" value="FCH AND DOUBLE SH3 DOMAINS PROTEIN"/>
    <property type="match status" value="1"/>
</dbReference>
<feature type="compositionally biased region" description="Basic and acidic residues" evidence="16">
    <location>
        <begin position="398"/>
        <end position="430"/>
    </location>
</feature>
<protein>
    <recommendedName>
        <fullName evidence="5">Actin cytoskeleton-regulatory complex protein SLA1</fullName>
    </recommendedName>
</protein>
<evidence type="ECO:0000256" key="14">
    <source>
        <dbReference type="ARBA" id="ARBA00023212"/>
    </source>
</evidence>
<feature type="region of interest" description="Disordered" evidence="16">
    <location>
        <begin position="1003"/>
        <end position="1037"/>
    </location>
</feature>
<keyword evidence="19" id="KW-1185">Reference proteome</keyword>
<feature type="compositionally biased region" description="Polar residues" evidence="16">
    <location>
        <begin position="867"/>
        <end position="895"/>
    </location>
</feature>
<dbReference type="GO" id="GO:0000147">
    <property type="term" value="P:actin cortical patch assembly"/>
    <property type="evidence" value="ECO:0007669"/>
    <property type="project" value="TreeGrafter"/>
</dbReference>
<dbReference type="GO" id="GO:0003779">
    <property type="term" value="F:actin binding"/>
    <property type="evidence" value="ECO:0007669"/>
    <property type="project" value="UniProtKB-KW"/>
</dbReference>
<dbReference type="PANTHER" id="PTHR15735:SF19">
    <property type="entry name" value="ACTIN CYTOSKELETON-REGULATORY COMPLEX PROTEIN SLA1"/>
    <property type="match status" value="1"/>
</dbReference>
<evidence type="ECO:0000256" key="10">
    <source>
        <dbReference type="ARBA" id="ARBA00022737"/>
    </source>
</evidence>
<dbReference type="InterPro" id="IPR056996">
    <property type="entry name" value="PH_SLA1"/>
</dbReference>
<comment type="subcellular location">
    <subcellularLocation>
        <location evidence="3">Cell membrane</location>
        <topology evidence="3">Peripheral membrane protein</topology>
        <orientation evidence="3">Cytoplasmic side</orientation>
    </subcellularLocation>
    <subcellularLocation>
        <location evidence="2">Cytoplasm</location>
        <location evidence="2">Cytoskeleton</location>
        <location evidence="2">Actin patch</location>
    </subcellularLocation>
    <subcellularLocation>
        <location evidence="1">Endosome membrane</location>
        <topology evidence="1">Peripheral membrane protein</topology>
        <orientation evidence="1">Cytoplasmic side</orientation>
    </subcellularLocation>
</comment>
<feature type="region of interest" description="Disordered" evidence="16">
    <location>
        <begin position="448"/>
        <end position="524"/>
    </location>
</feature>
<keyword evidence="6 15" id="KW-0728">SH3 domain</keyword>
<dbReference type="GO" id="GO:0005634">
    <property type="term" value="C:nucleus"/>
    <property type="evidence" value="ECO:0007669"/>
    <property type="project" value="TreeGrafter"/>
</dbReference>
<evidence type="ECO:0000256" key="8">
    <source>
        <dbReference type="ARBA" id="ARBA00022490"/>
    </source>
</evidence>
<dbReference type="CDD" id="cd11773">
    <property type="entry name" value="SH3_Sla1p_1"/>
    <property type="match status" value="1"/>
</dbReference>
<feature type="domain" description="SH3" evidence="17">
    <location>
        <begin position="70"/>
        <end position="129"/>
    </location>
</feature>
<dbReference type="GO" id="GO:0030833">
    <property type="term" value="P:regulation of actin filament polymerization"/>
    <property type="evidence" value="ECO:0007669"/>
    <property type="project" value="TreeGrafter"/>
</dbReference>
<feature type="compositionally biased region" description="Basic and acidic residues" evidence="16">
    <location>
        <begin position="495"/>
        <end position="511"/>
    </location>
</feature>
<dbReference type="GO" id="GO:0043130">
    <property type="term" value="F:ubiquitin binding"/>
    <property type="evidence" value="ECO:0007669"/>
    <property type="project" value="InterPro"/>
</dbReference>
<keyword evidence="11" id="KW-0967">Endosome</keyword>
<dbReference type="RefSeq" id="XP_052946490.1">
    <property type="nucleotide sequence ID" value="XM_053087200.1"/>
</dbReference>
<dbReference type="Gene3D" id="1.10.150.50">
    <property type="entry name" value="Transcription Factor, Ets-1"/>
    <property type="match status" value="1"/>
</dbReference>
<dbReference type="EMBL" id="JAKWFO010000005">
    <property type="protein sequence ID" value="KAI9636713.1"/>
    <property type="molecule type" value="Genomic_DNA"/>
</dbReference>
<evidence type="ECO:0000256" key="16">
    <source>
        <dbReference type="SAM" id="MobiDB-lite"/>
    </source>
</evidence>
<evidence type="ECO:0000256" key="7">
    <source>
        <dbReference type="ARBA" id="ARBA00022475"/>
    </source>
</evidence>
<feature type="compositionally biased region" description="Basic and acidic residues" evidence="16">
    <location>
        <begin position="1049"/>
        <end position="1066"/>
    </location>
</feature>
<feature type="domain" description="SH3" evidence="17">
    <location>
        <begin position="2"/>
        <end position="69"/>
    </location>
</feature>
<dbReference type="Pfam" id="PF00018">
    <property type="entry name" value="SH3_1"/>
    <property type="match status" value="3"/>
</dbReference>
<feature type="region of interest" description="Disordered" evidence="16">
    <location>
        <begin position="866"/>
        <end position="921"/>
    </location>
</feature>
<dbReference type="Proteomes" id="UP001164286">
    <property type="component" value="Unassembled WGS sequence"/>
</dbReference>
<dbReference type="InterPro" id="IPR036028">
    <property type="entry name" value="SH3-like_dom_sf"/>
</dbReference>
<dbReference type="SMART" id="SM00326">
    <property type="entry name" value="SH3"/>
    <property type="match status" value="3"/>
</dbReference>
<dbReference type="GO" id="GO:0010008">
    <property type="term" value="C:endosome membrane"/>
    <property type="evidence" value="ECO:0007669"/>
    <property type="project" value="UniProtKB-SubCell"/>
</dbReference>
<evidence type="ECO:0000256" key="11">
    <source>
        <dbReference type="ARBA" id="ARBA00022753"/>
    </source>
</evidence>
<proteinExistence type="inferred from homology"/>
<feature type="compositionally biased region" description="Low complexity" evidence="16">
    <location>
        <begin position="905"/>
        <end position="916"/>
    </location>
</feature>
<dbReference type="Gene3D" id="2.30.30.40">
    <property type="entry name" value="SH3 Domains"/>
    <property type="match status" value="3"/>
</dbReference>
<accession>A0AA38H974</accession>
<gene>
    <name evidence="18" type="ORF">MKK02DRAFT_26463</name>
</gene>
<comment type="similarity">
    <text evidence="4">Belongs to the SLA1 family.</text>
</comment>
<name>A0AA38H974_9TREE</name>
<evidence type="ECO:0000256" key="12">
    <source>
        <dbReference type="ARBA" id="ARBA00023136"/>
    </source>
</evidence>
<dbReference type="GO" id="GO:0030674">
    <property type="term" value="F:protein-macromolecule adaptor activity"/>
    <property type="evidence" value="ECO:0007669"/>
    <property type="project" value="InterPro"/>
</dbReference>
<evidence type="ECO:0000256" key="15">
    <source>
        <dbReference type="PROSITE-ProRule" id="PRU00192"/>
    </source>
</evidence>
<dbReference type="PROSITE" id="PS50002">
    <property type="entry name" value="SH3"/>
    <property type="match status" value="3"/>
</dbReference>
<feature type="compositionally biased region" description="Basic and acidic residues" evidence="16">
    <location>
        <begin position="602"/>
        <end position="612"/>
    </location>
</feature>
<feature type="domain" description="SH3" evidence="17">
    <location>
        <begin position="308"/>
        <end position="368"/>
    </location>
</feature>
<reference evidence="18" key="1">
    <citation type="journal article" date="2022" name="G3 (Bethesda)">
        <title>High quality genome of the basidiomycete yeast Dioszegia hungarica PDD-24b-2 isolated from cloud water.</title>
        <authorList>
            <person name="Jarrige D."/>
            <person name="Haridas S."/>
            <person name="Bleykasten-Grosshans C."/>
            <person name="Joly M."/>
            <person name="Nadalig T."/>
            <person name="Sancelme M."/>
            <person name="Vuilleumier S."/>
            <person name="Grigoriev I.V."/>
            <person name="Amato P."/>
            <person name="Bringel F."/>
        </authorList>
    </citation>
    <scope>NUCLEOTIDE SEQUENCE</scope>
    <source>
        <strain evidence="18">PDD-24b-2</strain>
    </source>
</reference>
<dbReference type="GeneID" id="77726401"/>
<feature type="region of interest" description="Disordered" evidence="16">
    <location>
        <begin position="368"/>
        <end position="430"/>
    </location>
</feature>
<comment type="caution">
    <text evidence="18">The sequence shown here is derived from an EMBL/GenBank/DDBJ whole genome shotgun (WGS) entry which is preliminary data.</text>
</comment>
<feature type="region of interest" description="Disordered" evidence="16">
    <location>
        <begin position="571"/>
        <end position="623"/>
    </location>
</feature>
<keyword evidence="10" id="KW-0677">Repeat</keyword>
<dbReference type="AlphaFoldDB" id="A0AA38H974"/>
<evidence type="ECO:0000256" key="2">
    <source>
        <dbReference type="ARBA" id="ARBA00004134"/>
    </source>
</evidence>
<evidence type="ECO:0000256" key="13">
    <source>
        <dbReference type="ARBA" id="ARBA00023203"/>
    </source>
</evidence>
<sequence>MAYVAVVKALYDYEAQDPETELALKEDQIAYVIEKEDEDWWKAKLKNEDGDEEGGVGLIPVSYVEELPPINSTRALYAYTSTTAEELSMEEDAVLQVFSVEEDWLLVRVEGGAETLGFVPRTYCEPLDESQEVEVADAAEAEADLEEKRQQEAIDIRQREASERQRQLKLKDKVETWSVSQMEGKKKKKGTLGVGNGAVFFASDTDKLTWQSPVQQISITDLDSVSSVSSKEIQLSISSLPAPLHFHCGGSDTAKAILAKLETSKEAAGEALQTIAAEGAADSDDYEPKAVRFAPTSSAASARAPAASSGEPATVLYDFDAQGEDELNVKENDIVTVVDKENDEWWLVRNSRGQEGVVPAQYIQIGEGSAPAAAGYDEDDEEEEARRAEEEATAQRQLDAERQRERSKQAEQRRAIEKAARAKQVQEEEDRQIALDLERREVERSIAQQKARMQEEEVHQEELSARRREVARHQAPPKIAKRPSANDVAAAAARLPDRGRAPPDRPPENSRPKPNPGRVRVWSDKSGQFKVEAEYLGLNGNKIRLHKTNGVIIEVPIDKMSQEDVQMIKRHETRRQQRRAAAEPEDDDVPLGRTPRKGQSSRSEESRARGEEPIPAAAMEQPKPRKPRFDWFAFFLEAGCSMDDCTRYAANFERDRIDETLLPDLEPSTLRSLGLKEGDVIRVRKEIQVRFAKKTPEQEAQIKQDEDYARQLQDYERSGGKGPIPQPPPALFTGPSGKLANNTRRGRPERKGTDTVDASAIAAAGDQLSKMNTGDSAPSPVLLSPSPPPPKQEKPAAPAPAQLIAGFDDDAWTIKPSSKPASPAPPASTPAPAALPPVVNGNRAATSGSSGTDSLFAQIQALRPAQTGMQSNSTGGSFGQSQMQPNQTGFSNSAQYGLGQQGTGQPMSQMMMNNPNAPRGPLAPVPSNEGLLNPLQPSQTGVFVPTRGSPAPMGQQGMMPQATGYGMMPQQTGYAAGFQQGYGQLQPAFTGMAGPQQQFGQNMHQQASSTFGSIANMGPPAPPQQQQQQQPQGDKFAPGNIFAAMKRQDFGKPDEQRPQDSGKYDALRPLTTGYNGAPGMMPQQTGMGMMPQQMGMMGGMGMQPTGMGQGMMGPQMTGYNPYAGQQNQYGGQYR</sequence>
<feature type="region of interest" description="Disordered" evidence="16">
    <location>
        <begin position="1049"/>
        <end position="1068"/>
    </location>
</feature>
<feature type="compositionally biased region" description="Low complexity" evidence="16">
    <location>
        <begin position="482"/>
        <end position="494"/>
    </location>
</feature>
<dbReference type="GO" id="GO:0042802">
    <property type="term" value="F:identical protein binding"/>
    <property type="evidence" value="ECO:0007669"/>
    <property type="project" value="InterPro"/>
</dbReference>
<keyword evidence="9" id="KW-0254">Endocytosis</keyword>
<dbReference type="InterPro" id="IPR007131">
    <property type="entry name" value="SHD1"/>
</dbReference>